<feature type="transmembrane region" description="Helical" evidence="1">
    <location>
        <begin position="7"/>
        <end position="25"/>
    </location>
</feature>
<keyword evidence="1" id="KW-0472">Membrane</keyword>
<gene>
    <name evidence="2" type="ORF">HFA01_37730</name>
</gene>
<dbReference type="EMBL" id="BJYD01000042">
    <property type="protein sequence ID" value="GEN55511.1"/>
    <property type="molecule type" value="Genomic_DNA"/>
</dbReference>
<evidence type="ECO:0000256" key="1">
    <source>
        <dbReference type="SAM" id="Phobius"/>
    </source>
</evidence>
<keyword evidence="1" id="KW-1133">Transmembrane helix</keyword>
<dbReference type="AlphaFoldDB" id="A0A511WYG9"/>
<accession>A0A511WYG9</accession>
<dbReference type="RefSeq" id="WP_146818876.1">
    <property type="nucleotide sequence ID" value="NZ_BJYD01000042.1"/>
</dbReference>
<comment type="caution">
    <text evidence="2">The sequence shown here is derived from an EMBL/GenBank/DDBJ whole genome shotgun (WGS) entry which is preliminary data.</text>
</comment>
<evidence type="ECO:0000313" key="2">
    <source>
        <dbReference type="EMBL" id="GEN55511.1"/>
    </source>
</evidence>
<organism evidence="2 3">
    <name type="scientific">Halobacillus faecis</name>
    <dbReference type="NCBI Taxonomy" id="360184"/>
    <lineage>
        <taxon>Bacteria</taxon>
        <taxon>Bacillati</taxon>
        <taxon>Bacillota</taxon>
        <taxon>Bacilli</taxon>
        <taxon>Bacillales</taxon>
        <taxon>Bacillaceae</taxon>
        <taxon>Halobacillus</taxon>
    </lineage>
</organism>
<dbReference type="Proteomes" id="UP000321886">
    <property type="component" value="Unassembled WGS sequence"/>
</dbReference>
<name>A0A511WYG9_9BACI</name>
<keyword evidence="3" id="KW-1185">Reference proteome</keyword>
<sequence>MKKVFSYLSVALWMLTIMWGAYKAFNYNIDVTMSDVVLFYALGAINFVSIFFLTREVKR</sequence>
<proteinExistence type="predicted"/>
<keyword evidence="1" id="KW-0812">Transmembrane</keyword>
<protein>
    <submittedName>
        <fullName evidence="2">Uncharacterized protein</fullName>
    </submittedName>
</protein>
<reference evidence="2 3" key="1">
    <citation type="submission" date="2019-07" db="EMBL/GenBank/DDBJ databases">
        <title>Whole genome shotgun sequence of Halobacillus faecis NBRC 103569.</title>
        <authorList>
            <person name="Hosoyama A."/>
            <person name="Uohara A."/>
            <person name="Ohji S."/>
            <person name="Ichikawa N."/>
        </authorList>
    </citation>
    <scope>NUCLEOTIDE SEQUENCE [LARGE SCALE GENOMIC DNA]</scope>
    <source>
        <strain evidence="2 3">NBRC 103569</strain>
    </source>
</reference>
<feature type="transmembrane region" description="Helical" evidence="1">
    <location>
        <begin position="37"/>
        <end position="54"/>
    </location>
</feature>
<evidence type="ECO:0000313" key="3">
    <source>
        <dbReference type="Proteomes" id="UP000321886"/>
    </source>
</evidence>